<reference evidence="5 6" key="1">
    <citation type="submission" date="2020-09" db="EMBL/GenBank/DDBJ databases">
        <title>Draft genome of Gelidibacter salicanalis PAMC21136.</title>
        <authorList>
            <person name="Park H."/>
        </authorList>
    </citation>
    <scope>NUCLEOTIDE SEQUENCE [LARGE SCALE GENOMIC DNA]</scope>
    <source>
        <strain evidence="5 6">PAMC21136</strain>
    </source>
</reference>
<feature type="domain" description="Alpha-2-macroglobulin bait region" evidence="3">
    <location>
        <begin position="967"/>
        <end position="1107"/>
    </location>
</feature>
<dbReference type="Gene3D" id="2.60.40.1930">
    <property type="match status" value="1"/>
</dbReference>
<keyword evidence="6" id="KW-1185">Reference proteome</keyword>
<dbReference type="PANTHER" id="PTHR40094:SF1">
    <property type="entry name" value="UBIQUITIN DOMAIN-CONTAINING PROTEIN"/>
    <property type="match status" value="1"/>
</dbReference>
<evidence type="ECO:0000259" key="4">
    <source>
        <dbReference type="SMART" id="SM01360"/>
    </source>
</evidence>
<dbReference type="Pfam" id="PF01835">
    <property type="entry name" value="MG2"/>
    <property type="match status" value="1"/>
</dbReference>
<protein>
    <submittedName>
        <fullName evidence="5">Alpha-2-macroglobulin</fullName>
    </submittedName>
</protein>
<dbReference type="SUPFAM" id="SSF48239">
    <property type="entry name" value="Terpenoid cyclases/Protein prenyltransferases"/>
    <property type="match status" value="1"/>
</dbReference>
<dbReference type="SMART" id="SM01360">
    <property type="entry name" value="A2M"/>
    <property type="match status" value="1"/>
</dbReference>
<dbReference type="PANTHER" id="PTHR40094">
    <property type="entry name" value="ALPHA-2-MACROGLOBULIN HOMOLOG"/>
    <property type="match status" value="1"/>
</dbReference>
<sequence length="2013" mass="230441">MKHVIAVFMVILFSNFAQAQTNSYDNLWKKVDKLDKEGLPKSALEVVEQISKLALAEKNTSQNIKSLLYKGKYALILEEDAQLKIINDFKSQILISKTPTKNILENLLANLYWQYFQNNRYRFYNRTTTEHKVVADDFRTWDLSTLFEEIDGHYQNSLKNETILQETALANFDDILLLQKNSKRYRPTLFDFLSHNALDFYQTDENTITKPAYKFIIDTPEYLSDAKTFLELQITHRDSSSLQLKALKIYQNLIALHLQDKEPYALSDVNIERLHFVKNKIILADKELLYLNTLKEVAETHKSHEVSALYNFEITALYKTQGDRYHPKTNTEDRWKLKEALALCDAVKQQFPRSIGAEKCDVLKQQILKPTLQLTAENNIPIQSNSLLLVRYSNLNSLSFKTYKLSETELNNFNKTYRQDERLAFIKKLKNAETWQSQLKDENDYQQHTTEIVIPKLSNGQYLIVATSNSLDESSYAFQTIQVTNIALVTKSDVDKELFQLINRTNGQPLVGAKVTVKYQENYNNNFKSENFVTDTNGEFSLKNSKKRYYNMDLNIEHHGVVAIFKDYYSNGHYNENDSPEKISYTPFLFTDRSIYRPGQTVYFKGIATKTDNGKTLVYANQEAKISLKNVNGELLKEMLLKTNDYGSVSGEFILPNDGLNGNYSLEMFAGSHGYTSFSVEDYKRPKFETAFKPITETFKVNDSITIKGTALAYAGSSVTNAKIVYRVHRKVQYPRWYYWFRPSFNSEPQEIAYGESITDKEGNFEITFKAIPDASVDKSNLPIFNYEITADVTDLNGETRSATTIVNVGYHALLATVNVDDQLDKNKKDHHLTLTTKNLNGEFVPATGTLKIYKLKAPLEVLRPRPWAAPDYQVLSREEFKTLFPHEAYQEEHNPETWEKGAVVFEADFDTSKSKIIELGPLKKWESGTYVVVLESKDRFGQLVKDEVRTFVFSPDDKTLPDHQLFSVSTDQSSYMKGQNVIITFRSAAENIMVTVDVEKDQNIIKTYLVPLSNNKKTIAIPVTDDDLGGFAIHYSFAAFNSFHSGTKTVAVPYPKSELTIETKTFRDKLEPGTDETWSFNIKGPQGDKVSAELLASMYDMSLDQFTPHQWQFSPLHQPLYYSHNQRSAIKSFGNANFYVYLPNSNFNFPNQNYDQFNWFGFYFGNGRNYQNIMLRGKATGVQIVEDQMEIQESAMLESGASLDEVVVVNDAEVDKNIVSLGSAEQTENRDAVAIRKNLQETAFFFPQLQTDTKGNVTFSFTTPEALTKWKLQLLAHTKELESATTSLETVTQKELMVIPNAPRFLRHGDAISISTKIANLTEKALSGDAMLQLFDAFTGKTIDAKLNNSDNRKSFSVDAKGNTQISWSLTIPDDVDAVQYKIIAKSGDFSDGEQNALPVLSNRMLVTETLPMWIRSNETRTFTLDKLKSNTSSTLKNHKLTLEMTSNPAWYAVQALPYLMEYPYDNNEQTFSRYYANALASHIANSNPRLKEVFDQWGSTDALLSNLEKNEALKSILIAETPWLRDALSETDQKKRIALLFDMNKMSNELQSAQRKLQNSQMTNGAWAWFEGGRPNRFITQQIIAGFGHLKQLDVTLSAVEGSSDTIINNAITYLDAEFVQEYKDLRKYDKKVDLTKDHLSYTQLHYLYMRSFFTTIPKSKEVESIIYYYQSQIQKYWLKQSLYAKGLMALVSHRSKDSKTAENILKSLKENSITSDELGMYWKDNQASWFWYQAPVETQTLMIEAFSEIQKDTKTVDDLKIWLLKNKQINSWKTTKATTEAVYALLLQGNNWLSVTEQVDVALGGKTIEPLKLENVKIEAGTGYYKTSWAASEIQPEMADVTLTKKGDGIAWGGLYWQYFEDLDKITFAETPLQLQKKLFLKTNTDKGEQISEINSETELKVGDLVRVRIELRSDRDMEFLHMKDMRAAGFEPINALSTYKYQDGLGYYENTKDAATNFFFDYLPKGIYVFEYDLRVNNSGNMSNGITTIQSMYAPEFTSHSEGIRVHVK</sequence>
<dbReference type="Gene3D" id="1.50.10.20">
    <property type="match status" value="1"/>
</dbReference>
<evidence type="ECO:0000256" key="2">
    <source>
        <dbReference type="SAM" id="SignalP"/>
    </source>
</evidence>
<keyword evidence="2" id="KW-0732">Signal</keyword>
<name>A0A934KR28_9FLAO</name>
<feature type="chain" id="PRO_5037035755" evidence="2">
    <location>
        <begin position="20"/>
        <end position="2013"/>
    </location>
</feature>
<comment type="similarity">
    <text evidence="1">Belongs to the protease inhibitor I39 (alpha-2-macroglobulin) family. Bacterial alpha-2-macroglobulin subfamily.</text>
</comment>
<evidence type="ECO:0000259" key="3">
    <source>
        <dbReference type="SMART" id="SM01359"/>
    </source>
</evidence>
<accession>A0A934KR28</accession>
<evidence type="ECO:0000256" key="1">
    <source>
        <dbReference type="ARBA" id="ARBA00010556"/>
    </source>
</evidence>
<evidence type="ECO:0000313" key="6">
    <source>
        <dbReference type="Proteomes" id="UP000662373"/>
    </source>
</evidence>
<dbReference type="Proteomes" id="UP000662373">
    <property type="component" value="Unassembled WGS sequence"/>
</dbReference>
<dbReference type="EMBL" id="JAEHJZ010000002">
    <property type="protein sequence ID" value="MBJ7879237.1"/>
    <property type="molecule type" value="Genomic_DNA"/>
</dbReference>
<dbReference type="GO" id="GO:0004866">
    <property type="term" value="F:endopeptidase inhibitor activity"/>
    <property type="evidence" value="ECO:0007669"/>
    <property type="project" value="InterPro"/>
</dbReference>
<dbReference type="Pfam" id="PF00207">
    <property type="entry name" value="A2M"/>
    <property type="match status" value="1"/>
</dbReference>
<comment type="caution">
    <text evidence="5">The sequence shown here is derived from an EMBL/GenBank/DDBJ whole genome shotgun (WGS) entry which is preliminary data.</text>
</comment>
<dbReference type="InterPro" id="IPR011625">
    <property type="entry name" value="A2M_N_BRD"/>
</dbReference>
<dbReference type="InterPro" id="IPR041246">
    <property type="entry name" value="Bact_MG10"/>
</dbReference>
<dbReference type="InterPro" id="IPR001599">
    <property type="entry name" value="Macroglobln_a2"/>
</dbReference>
<evidence type="ECO:0000313" key="5">
    <source>
        <dbReference type="EMBL" id="MBJ7879237.1"/>
    </source>
</evidence>
<dbReference type="Pfam" id="PF17973">
    <property type="entry name" value="bMG10"/>
    <property type="match status" value="1"/>
</dbReference>
<gene>
    <name evidence="5" type="ORF">JEM65_01025</name>
</gene>
<feature type="signal peptide" evidence="2">
    <location>
        <begin position="1"/>
        <end position="19"/>
    </location>
</feature>
<dbReference type="InterPro" id="IPR008930">
    <property type="entry name" value="Terpenoid_cyclase/PrenylTrfase"/>
</dbReference>
<dbReference type="SMART" id="SM01359">
    <property type="entry name" value="A2M_N_2"/>
    <property type="match status" value="1"/>
</dbReference>
<organism evidence="5 6">
    <name type="scientific">Gelidibacter salicanalis</name>
    <dbReference type="NCBI Taxonomy" id="291193"/>
    <lineage>
        <taxon>Bacteria</taxon>
        <taxon>Pseudomonadati</taxon>
        <taxon>Bacteroidota</taxon>
        <taxon>Flavobacteriia</taxon>
        <taxon>Flavobacteriales</taxon>
        <taxon>Flavobacteriaceae</taxon>
        <taxon>Gelidibacter</taxon>
    </lineage>
</organism>
<dbReference type="InterPro" id="IPR002890">
    <property type="entry name" value="MG2"/>
</dbReference>
<proteinExistence type="inferred from homology"/>
<feature type="domain" description="Alpha-2-macroglobulin" evidence="4">
    <location>
        <begin position="1243"/>
        <end position="1333"/>
    </location>
</feature>
<dbReference type="InterPro" id="IPR051802">
    <property type="entry name" value="YfhM-like"/>
</dbReference>